<sequence length="142" mass="14974">MDQRITLVTLGVRDFERSVAFYEGLGWRRAVRAATGVAFFQCGGVALSLFPRAALAADPGVAESGMAGSGAFALAQNARTKGGVDAAMREAAALGAEIVKPARDTDWGGYAGYFRDPDGHLREIAWNPGFPLDDDGAVRLPD</sequence>
<accession>A0A7L5C1I2</accession>
<name>A0A7L5C1I2_9RHOB</name>
<dbReference type="Proteomes" id="UP000503336">
    <property type="component" value="Chromosome"/>
</dbReference>
<evidence type="ECO:0000313" key="3">
    <source>
        <dbReference type="Proteomes" id="UP000503336"/>
    </source>
</evidence>
<dbReference type="KEGG" id="hdh:G5B40_09770"/>
<dbReference type="Gene3D" id="3.10.180.10">
    <property type="entry name" value="2,3-Dihydroxybiphenyl 1,2-Dioxygenase, domain 1"/>
    <property type="match status" value="1"/>
</dbReference>
<evidence type="ECO:0000259" key="1">
    <source>
        <dbReference type="PROSITE" id="PS51819"/>
    </source>
</evidence>
<dbReference type="RefSeq" id="WP_165097991.1">
    <property type="nucleotide sequence ID" value="NZ_CP049056.1"/>
</dbReference>
<dbReference type="InterPro" id="IPR004360">
    <property type="entry name" value="Glyas_Fos-R_dOase_dom"/>
</dbReference>
<dbReference type="InterPro" id="IPR037523">
    <property type="entry name" value="VOC_core"/>
</dbReference>
<organism evidence="2 3">
    <name type="scientific">Pikeienuella piscinae</name>
    <dbReference type="NCBI Taxonomy" id="2748098"/>
    <lineage>
        <taxon>Bacteria</taxon>
        <taxon>Pseudomonadati</taxon>
        <taxon>Pseudomonadota</taxon>
        <taxon>Alphaproteobacteria</taxon>
        <taxon>Rhodobacterales</taxon>
        <taxon>Paracoccaceae</taxon>
        <taxon>Pikeienuella</taxon>
    </lineage>
</organism>
<evidence type="ECO:0000313" key="2">
    <source>
        <dbReference type="EMBL" id="QIE55709.1"/>
    </source>
</evidence>
<keyword evidence="3" id="KW-1185">Reference proteome</keyword>
<reference evidence="2 3" key="1">
    <citation type="submission" date="2020-02" db="EMBL/GenBank/DDBJ databases">
        <title>complete genome sequence of Rhodobacteraceae bacterium.</title>
        <authorList>
            <person name="Park J."/>
            <person name="Kim Y.-S."/>
            <person name="Kim K.-H."/>
        </authorList>
    </citation>
    <scope>NUCLEOTIDE SEQUENCE [LARGE SCALE GENOMIC DNA]</scope>
    <source>
        <strain evidence="2 3">RR4-56</strain>
    </source>
</reference>
<dbReference type="SUPFAM" id="SSF54593">
    <property type="entry name" value="Glyoxalase/Bleomycin resistance protein/Dihydroxybiphenyl dioxygenase"/>
    <property type="match status" value="1"/>
</dbReference>
<feature type="domain" description="VOC" evidence="1">
    <location>
        <begin position="4"/>
        <end position="127"/>
    </location>
</feature>
<protein>
    <submittedName>
        <fullName evidence="2">VOC family protein</fullName>
    </submittedName>
</protein>
<dbReference type="PANTHER" id="PTHR36503">
    <property type="entry name" value="BLR2520 PROTEIN"/>
    <property type="match status" value="1"/>
</dbReference>
<gene>
    <name evidence="2" type="ORF">G5B40_09770</name>
</gene>
<dbReference type="InterPro" id="IPR029068">
    <property type="entry name" value="Glyas_Bleomycin-R_OHBP_Dase"/>
</dbReference>
<dbReference type="PANTHER" id="PTHR36503:SF1">
    <property type="entry name" value="BLR2520 PROTEIN"/>
    <property type="match status" value="1"/>
</dbReference>
<dbReference type="EMBL" id="CP049056">
    <property type="protein sequence ID" value="QIE55709.1"/>
    <property type="molecule type" value="Genomic_DNA"/>
</dbReference>
<dbReference type="Pfam" id="PF00903">
    <property type="entry name" value="Glyoxalase"/>
    <property type="match status" value="1"/>
</dbReference>
<proteinExistence type="predicted"/>
<dbReference type="PROSITE" id="PS51819">
    <property type="entry name" value="VOC"/>
    <property type="match status" value="1"/>
</dbReference>
<dbReference type="AlphaFoldDB" id="A0A7L5C1I2"/>